<evidence type="ECO:0000313" key="1">
    <source>
        <dbReference type="EMBL" id="EGU86007.1"/>
    </source>
</evidence>
<proteinExistence type="predicted"/>
<accession>F9FAQ0</accession>
<dbReference type="AlphaFoldDB" id="F9FAQ0"/>
<gene>
    <name evidence="1" type="ORF">FOXB_03476</name>
</gene>
<name>F9FAQ0_FUSOF</name>
<organism evidence="1">
    <name type="scientific">Fusarium oxysporum (strain Fo5176)</name>
    <name type="common">Fusarium vascular wilt</name>
    <dbReference type="NCBI Taxonomy" id="660025"/>
    <lineage>
        <taxon>Eukaryota</taxon>
        <taxon>Fungi</taxon>
        <taxon>Dikarya</taxon>
        <taxon>Ascomycota</taxon>
        <taxon>Pezizomycotina</taxon>
        <taxon>Sordariomycetes</taxon>
        <taxon>Hypocreomycetidae</taxon>
        <taxon>Hypocreales</taxon>
        <taxon>Nectriaceae</taxon>
        <taxon>Fusarium</taxon>
        <taxon>Fusarium oxysporum species complex</taxon>
    </lineage>
</organism>
<sequence>MVSYINKSKINNYYQLRESNFLVNNIL</sequence>
<reference evidence="1" key="1">
    <citation type="journal article" date="2012" name="Mol. Plant Microbe Interact.">
        <title>A highly conserved effector in Fusarium oxysporum is required for full virulence on Arabidopsis.</title>
        <authorList>
            <person name="Thatcher L.F."/>
            <person name="Gardiner D.M."/>
            <person name="Kazan K."/>
            <person name="Manners J."/>
        </authorList>
    </citation>
    <scope>NUCLEOTIDE SEQUENCE [LARGE SCALE GENOMIC DNA]</scope>
    <source>
        <strain evidence="1">Fo5176</strain>
    </source>
</reference>
<dbReference type="EMBL" id="AFQF01001209">
    <property type="protein sequence ID" value="EGU86007.1"/>
    <property type="molecule type" value="Genomic_DNA"/>
</dbReference>
<comment type="caution">
    <text evidence="1">The sequence shown here is derived from an EMBL/GenBank/DDBJ whole genome shotgun (WGS) entry which is preliminary data.</text>
</comment>
<protein>
    <submittedName>
        <fullName evidence="1">Uncharacterized protein</fullName>
    </submittedName>
</protein>